<reference evidence="1" key="2">
    <citation type="journal article" date="2020" name="Nat. Commun.">
        <title>Large-scale genome sequencing of mycorrhizal fungi provides insights into the early evolution of symbiotic traits.</title>
        <authorList>
            <person name="Miyauchi S."/>
            <person name="Kiss E."/>
            <person name="Kuo A."/>
            <person name="Drula E."/>
            <person name="Kohler A."/>
            <person name="Sanchez-Garcia M."/>
            <person name="Morin E."/>
            <person name="Andreopoulos B."/>
            <person name="Barry K.W."/>
            <person name="Bonito G."/>
            <person name="Buee M."/>
            <person name="Carver A."/>
            <person name="Chen C."/>
            <person name="Cichocki N."/>
            <person name="Clum A."/>
            <person name="Culley D."/>
            <person name="Crous P.W."/>
            <person name="Fauchery L."/>
            <person name="Girlanda M."/>
            <person name="Hayes R.D."/>
            <person name="Keri Z."/>
            <person name="LaButti K."/>
            <person name="Lipzen A."/>
            <person name="Lombard V."/>
            <person name="Magnuson J."/>
            <person name="Maillard F."/>
            <person name="Murat C."/>
            <person name="Nolan M."/>
            <person name="Ohm R.A."/>
            <person name="Pangilinan J."/>
            <person name="Pereira M.F."/>
            <person name="Perotto S."/>
            <person name="Peter M."/>
            <person name="Pfister S."/>
            <person name="Riley R."/>
            <person name="Sitrit Y."/>
            <person name="Stielow J.B."/>
            <person name="Szollosi G."/>
            <person name="Zifcakova L."/>
            <person name="Stursova M."/>
            <person name="Spatafora J.W."/>
            <person name="Tedersoo L."/>
            <person name="Vaario L.M."/>
            <person name="Yamada A."/>
            <person name="Yan M."/>
            <person name="Wang P."/>
            <person name="Xu J."/>
            <person name="Bruns T."/>
            <person name="Baldrian P."/>
            <person name="Vilgalys R."/>
            <person name="Dunand C."/>
            <person name="Henrissat B."/>
            <person name="Grigoriev I.V."/>
            <person name="Hibbett D."/>
            <person name="Nagy L.G."/>
            <person name="Martin F.M."/>
        </authorList>
    </citation>
    <scope>NUCLEOTIDE SEQUENCE</scope>
    <source>
        <strain evidence="1">P2</strain>
    </source>
</reference>
<dbReference type="Proteomes" id="UP000886501">
    <property type="component" value="Unassembled WGS sequence"/>
</dbReference>
<gene>
    <name evidence="1" type="ORF">BDM02DRAFT_2915066</name>
</gene>
<proteinExistence type="predicted"/>
<evidence type="ECO:0000313" key="2">
    <source>
        <dbReference type="Proteomes" id="UP000886501"/>
    </source>
</evidence>
<reference evidence="1" key="1">
    <citation type="submission" date="2019-10" db="EMBL/GenBank/DDBJ databases">
        <authorList>
            <consortium name="DOE Joint Genome Institute"/>
            <person name="Kuo A."/>
            <person name="Miyauchi S."/>
            <person name="Kiss E."/>
            <person name="Drula E."/>
            <person name="Kohler A."/>
            <person name="Sanchez-Garcia M."/>
            <person name="Andreopoulos B."/>
            <person name="Barry K.W."/>
            <person name="Bonito G."/>
            <person name="Buee M."/>
            <person name="Carver A."/>
            <person name="Chen C."/>
            <person name="Cichocki N."/>
            <person name="Clum A."/>
            <person name="Culley D."/>
            <person name="Crous P.W."/>
            <person name="Fauchery L."/>
            <person name="Girlanda M."/>
            <person name="Hayes R."/>
            <person name="Keri Z."/>
            <person name="Labutti K."/>
            <person name="Lipzen A."/>
            <person name="Lombard V."/>
            <person name="Magnuson J."/>
            <person name="Maillard F."/>
            <person name="Morin E."/>
            <person name="Murat C."/>
            <person name="Nolan M."/>
            <person name="Ohm R."/>
            <person name="Pangilinan J."/>
            <person name="Pereira M."/>
            <person name="Perotto S."/>
            <person name="Peter M."/>
            <person name="Riley R."/>
            <person name="Sitrit Y."/>
            <person name="Stielow B."/>
            <person name="Szollosi G."/>
            <person name="Zifcakova L."/>
            <person name="Stursova M."/>
            <person name="Spatafora J.W."/>
            <person name="Tedersoo L."/>
            <person name="Vaario L.-M."/>
            <person name="Yamada A."/>
            <person name="Yan M."/>
            <person name="Wang P."/>
            <person name="Xu J."/>
            <person name="Bruns T."/>
            <person name="Baldrian P."/>
            <person name="Vilgalys R."/>
            <person name="Henrissat B."/>
            <person name="Grigoriev I.V."/>
            <person name="Hibbett D."/>
            <person name="Nagy L.G."/>
            <person name="Martin F.M."/>
        </authorList>
    </citation>
    <scope>NUCLEOTIDE SEQUENCE</scope>
    <source>
        <strain evidence="1">P2</strain>
    </source>
</reference>
<organism evidence="1 2">
    <name type="scientific">Thelephora ganbajun</name>
    <name type="common">Ganba fungus</name>
    <dbReference type="NCBI Taxonomy" id="370292"/>
    <lineage>
        <taxon>Eukaryota</taxon>
        <taxon>Fungi</taxon>
        <taxon>Dikarya</taxon>
        <taxon>Basidiomycota</taxon>
        <taxon>Agaricomycotina</taxon>
        <taxon>Agaricomycetes</taxon>
        <taxon>Thelephorales</taxon>
        <taxon>Thelephoraceae</taxon>
        <taxon>Thelephora</taxon>
    </lineage>
</organism>
<evidence type="ECO:0000313" key="1">
    <source>
        <dbReference type="EMBL" id="KAF9652328.1"/>
    </source>
</evidence>
<comment type="caution">
    <text evidence="1">The sequence shown here is derived from an EMBL/GenBank/DDBJ whole genome shotgun (WGS) entry which is preliminary data.</text>
</comment>
<name>A0ACB6ZSP1_THEGA</name>
<dbReference type="EMBL" id="MU117969">
    <property type="protein sequence ID" value="KAF9652328.1"/>
    <property type="molecule type" value="Genomic_DNA"/>
</dbReference>
<accession>A0ACB6ZSP1</accession>
<protein>
    <submittedName>
        <fullName evidence="1">Uncharacterized protein</fullName>
    </submittedName>
</protein>
<keyword evidence="2" id="KW-1185">Reference proteome</keyword>
<sequence>MSPVPSYFDKSTTLVDGHSTADVNSLKPHHDGFGTRAVHVGSEPNKETGAVVPPISLATTYKQDGVGNHKGFVYSRSGNPNRNALESVLASIEGGVHGLAFSSGTAATATVVNALGSDVHILSVNDVYGGTYRYIKRVAGECQGVTSSYVNLQDEDDKAILSAFRPNTKLVWIESPTNPTLRLVDIPRIVRLAKSHPSKPLVLVDNTFLTPFYSSPLLQGADIVYHSVTKYINGHSDVVMGAVVLPAHHAALAEKLRFLQNAIGAVPSPYDSWLAQRGLKTLHLRMRAHGVNALAVAKALQSSPYVEDVLYPGLPSHPQTALAYRSLSSHALKFVEKYRKDNSSPEDASFPYSGMISFRIKGGAEEANRFLTSTRLFTLAESLGGVESLAEVPAQMTHGSIPPAERELLGIGDNLIRLSVGVEETEDLVHDIEQALEAAVRPQPPREPSITTGPTAVGPWPGHPPLMSSPKLPVHQGGKSSIIRGWVLKAGFRRPTVPSLASFR</sequence>